<evidence type="ECO:0000256" key="2">
    <source>
        <dbReference type="ARBA" id="ARBA00022741"/>
    </source>
</evidence>
<evidence type="ECO:0000313" key="6">
    <source>
        <dbReference type="Proteomes" id="UP000001699"/>
    </source>
</evidence>
<dbReference type="AlphaFoldDB" id="B0Y2X1"/>
<protein>
    <submittedName>
        <fullName evidence="5">Adenylate kinase family protein</fullName>
    </submittedName>
</protein>
<dbReference type="VEuPathDB" id="FungiDB:AFUB_052160"/>
<keyword evidence="2" id="KW-0547">Nucleotide-binding</keyword>
<feature type="region of interest" description="Disordered" evidence="4">
    <location>
        <begin position="342"/>
        <end position="364"/>
    </location>
</feature>
<dbReference type="HOGENOM" id="CLU_760705_0_0_1"/>
<dbReference type="Proteomes" id="UP000001699">
    <property type="component" value="Unassembled WGS sequence"/>
</dbReference>
<evidence type="ECO:0000256" key="1">
    <source>
        <dbReference type="ARBA" id="ARBA00022679"/>
    </source>
</evidence>
<evidence type="ECO:0000256" key="4">
    <source>
        <dbReference type="SAM" id="MobiDB-lite"/>
    </source>
</evidence>
<name>B0Y2X1_ASPFC</name>
<dbReference type="GO" id="GO:0006139">
    <property type="term" value="P:nucleobase-containing compound metabolic process"/>
    <property type="evidence" value="ECO:0007669"/>
    <property type="project" value="InterPro"/>
</dbReference>
<dbReference type="Pfam" id="PF00406">
    <property type="entry name" value="ADK"/>
    <property type="match status" value="1"/>
</dbReference>
<organism evidence="5 6">
    <name type="scientific">Aspergillus fumigatus (strain CBS 144.89 / FGSC A1163 / CEA10)</name>
    <name type="common">Neosartorya fumigata</name>
    <dbReference type="NCBI Taxonomy" id="451804"/>
    <lineage>
        <taxon>Eukaryota</taxon>
        <taxon>Fungi</taxon>
        <taxon>Dikarya</taxon>
        <taxon>Ascomycota</taxon>
        <taxon>Pezizomycotina</taxon>
        <taxon>Eurotiomycetes</taxon>
        <taxon>Eurotiomycetidae</taxon>
        <taxon>Eurotiales</taxon>
        <taxon>Aspergillaceae</taxon>
        <taxon>Aspergillus</taxon>
        <taxon>Aspergillus subgen. Fumigati</taxon>
    </lineage>
</organism>
<dbReference type="OrthoDB" id="442176at2759"/>
<gene>
    <name evidence="5" type="ORF">AFUB_052160</name>
</gene>
<keyword evidence="3 5" id="KW-0418">Kinase</keyword>
<evidence type="ECO:0000313" key="5">
    <source>
        <dbReference type="EMBL" id="EDP51212.1"/>
    </source>
</evidence>
<keyword evidence="1" id="KW-0808">Transferase</keyword>
<dbReference type="InterPro" id="IPR027417">
    <property type="entry name" value="P-loop_NTPase"/>
</dbReference>
<keyword evidence="6" id="KW-1185">Reference proteome</keyword>
<dbReference type="SUPFAM" id="SSF52540">
    <property type="entry name" value="P-loop containing nucleoside triphosphate hydrolases"/>
    <property type="match status" value="1"/>
</dbReference>
<dbReference type="GO" id="GO:0019205">
    <property type="term" value="F:nucleobase-containing compound kinase activity"/>
    <property type="evidence" value="ECO:0007669"/>
    <property type="project" value="InterPro"/>
</dbReference>
<sequence>MRYLFSFSSCTVNTCEQVFNVNSPFLCLLLCRTAFACCPLFKMSDKIEEISEIEEPAQSQSEENGASLTRRTHVQRVEHPMSELDSNNGDAWTCDEETYRRGGILIPVEVPNDIAPSDNVDVRSAKLIFLFGPPAAGKSTAAANVSAELGCIHICPDQTIKRLGKTGPYLAWLRVVQAIETEGSVPPELLFRLVKMEIQRHMEFGATTFIIDGWPHCSEDFTQLHETFTIVSAFHLYATQDTLEKRAMQNPMTFDEGTKCLKSFRDGMVRYYQELGDLLTLDSFKDVLIPVRIQPHFQEYDRIHRLTPYEMSAEHDYQVFYPQIKFIIEERLARVEAVPELEQIETSSDEHEHEPEPVGDENLE</sequence>
<evidence type="ECO:0000256" key="3">
    <source>
        <dbReference type="ARBA" id="ARBA00022777"/>
    </source>
</evidence>
<dbReference type="GO" id="GO:0005524">
    <property type="term" value="F:ATP binding"/>
    <property type="evidence" value="ECO:0007669"/>
    <property type="project" value="InterPro"/>
</dbReference>
<accession>B0Y2X1</accession>
<dbReference type="EMBL" id="DS499597">
    <property type="protein sequence ID" value="EDP51212.1"/>
    <property type="molecule type" value="Genomic_DNA"/>
</dbReference>
<proteinExistence type="predicted"/>
<reference evidence="5 6" key="1">
    <citation type="journal article" date="2008" name="PLoS Genet.">
        <title>Genomic islands in the pathogenic filamentous fungus Aspergillus fumigatus.</title>
        <authorList>
            <person name="Fedorova N.D."/>
            <person name="Khaldi N."/>
            <person name="Joardar V.S."/>
            <person name="Maiti R."/>
            <person name="Amedeo P."/>
            <person name="Anderson M.J."/>
            <person name="Crabtree J."/>
            <person name="Silva J.C."/>
            <person name="Badger J.H."/>
            <person name="Albarraq A."/>
            <person name="Angiuoli S."/>
            <person name="Bussey H."/>
            <person name="Bowyer P."/>
            <person name="Cotty P.J."/>
            <person name="Dyer P.S."/>
            <person name="Egan A."/>
            <person name="Galens K."/>
            <person name="Fraser-Liggett C.M."/>
            <person name="Haas B.J."/>
            <person name="Inman J.M."/>
            <person name="Kent R."/>
            <person name="Lemieux S."/>
            <person name="Malavazi I."/>
            <person name="Orvis J."/>
            <person name="Roemer T."/>
            <person name="Ronning C.M."/>
            <person name="Sundaram J.P."/>
            <person name="Sutton G."/>
            <person name="Turner G."/>
            <person name="Venter J.C."/>
            <person name="White O.R."/>
            <person name="Whitty B.R."/>
            <person name="Youngman P."/>
            <person name="Wolfe K.H."/>
            <person name="Goldman G.H."/>
            <person name="Wortman J.R."/>
            <person name="Jiang B."/>
            <person name="Denning D.W."/>
            <person name="Nierman W.C."/>
        </authorList>
    </citation>
    <scope>NUCLEOTIDE SEQUENCE [LARGE SCALE GENOMIC DNA]</scope>
    <source>
        <strain evidence="6">CBS 144.89 / FGSC A1163 / CEA10</strain>
    </source>
</reference>
<dbReference type="Gene3D" id="3.40.50.300">
    <property type="entry name" value="P-loop containing nucleotide triphosphate hydrolases"/>
    <property type="match status" value="1"/>
</dbReference>
<dbReference type="InterPro" id="IPR000850">
    <property type="entry name" value="Adenylat/UMP-CMP_kin"/>
</dbReference>
<dbReference type="PANTHER" id="PTHR23359">
    <property type="entry name" value="NUCLEOTIDE KINASE"/>
    <property type="match status" value="1"/>
</dbReference>